<evidence type="ECO:0000313" key="1">
    <source>
        <dbReference type="EMBL" id="KAA6364107.1"/>
    </source>
</evidence>
<organism evidence="1 2">
    <name type="scientific">Streblomastix strix</name>
    <dbReference type="NCBI Taxonomy" id="222440"/>
    <lineage>
        <taxon>Eukaryota</taxon>
        <taxon>Metamonada</taxon>
        <taxon>Preaxostyla</taxon>
        <taxon>Oxymonadida</taxon>
        <taxon>Streblomastigidae</taxon>
        <taxon>Streblomastix</taxon>
    </lineage>
</organism>
<dbReference type="EMBL" id="SNRW01022052">
    <property type="protein sequence ID" value="KAA6364107.1"/>
    <property type="molecule type" value="Genomic_DNA"/>
</dbReference>
<name>A0A5J4U0N1_9EUKA</name>
<comment type="caution">
    <text evidence="1">The sequence shown here is derived from an EMBL/GenBank/DDBJ whole genome shotgun (WGS) entry which is preliminary data.</text>
</comment>
<dbReference type="Proteomes" id="UP000324800">
    <property type="component" value="Unassembled WGS sequence"/>
</dbReference>
<dbReference type="AlphaFoldDB" id="A0A5J4U0N1"/>
<feature type="non-terminal residue" evidence="1">
    <location>
        <position position="1"/>
    </location>
</feature>
<gene>
    <name evidence="1" type="ORF">EZS28_040366</name>
</gene>
<proteinExistence type="predicted"/>
<reference evidence="1 2" key="1">
    <citation type="submission" date="2019-03" db="EMBL/GenBank/DDBJ databases">
        <title>Single cell metagenomics reveals metabolic interactions within the superorganism composed of flagellate Streblomastix strix and complex community of Bacteroidetes bacteria on its surface.</title>
        <authorList>
            <person name="Treitli S.C."/>
            <person name="Kolisko M."/>
            <person name="Husnik F."/>
            <person name="Keeling P."/>
            <person name="Hampl V."/>
        </authorList>
    </citation>
    <scope>NUCLEOTIDE SEQUENCE [LARGE SCALE GENOMIC DNA]</scope>
    <source>
        <strain evidence="1">ST1C</strain>
    </source>
</reference>
<accession>A0A5J4U0N1</accession>
<protein>
    <submittedName>
        <fullName evidence="1">Uncharacterized protein</fullName>
    </submittedName>
</protein>
<sequence>HHKSERCAWHGGCRSASESQIELR</sequence>
<evidence type="ECO:0000313" key="2">
    <source>
        <dbReference type="Proteomes" id="UP000324800"/>
    </source>
</evidence>